<dbReference type="eggNOG" id="ENOG502QRAF">
    <property type="taxonomic scope" value="Eukaryota"/>
</dbReference>
<dbReference type="SMART" id="SM00233">
    <property type="entry name" value="PH"/>
    <property type="match status" value="1"/>
</dbReference>
<dbReference type="PROSITE" id="PS50003">
    <property type="entry name" value="PH_DOMAIN"/>
    <property type="match status" value="1"/>
</dbReference>
<dbReference type="Pfam" id="PF20400">
    <property type="entry name" value="BAR_4"/>
    <property type="match status" value="1"/>
</dbReference>
<dbReference type="AlphaFoldDB" id="F4R303"/>
<dbReference type="Proteomes" id="UP000001072">
    <property type="component" value="Unassembled WGS sequence"/>
</dbReference>
<dbReference type="InterPro" id="IPR046869">
    <property type="entry name" value="SLM1/RGC1-like_PH"/>
</dbReference>
<reference evidence="5" key="1">
    <citation type="journal article" date="2011" name="Proc. Natl. Acad. Sci. U.S.A.">
        <title>Obligate biotrophy features unraveled by the genomic analysis of rust fungi.</title>
        <authorList>
            <person name="Duplessis S."/>
            <person name="Cuomo C.A."/>
            <person name="Lin Y.-C."/>
            <person name="Aerts A."/>
            <person name="Tisserant E."/>
            <person name="Veneault-Fourrey C."/>
            <person name="Joly D.L."/>
            <person name="Hacquard S."/>
            <person name="Amselem J."/>
            <person name="Cantarel B.L."/>
            <person name="Chiu R."/>
            <person name="Coutinho P.M."/>
            <person name="Feau N."/>
            <person name="Field M."/>
            <person name="Frey P."/>
            <person name="Gelhaye E."/>
            <person name="Goldberg J."/>
            <person name="Grabherr M.G."/>
            <person name="Kodira C.D."/>
            <person name="Kohler A."/>
            <person name="Kuees U."/>
            <person name="Lindquist E.A."/>
            <person name="Lucas S.M."/>
            <person name="Mago R."/>
            <person name="Mauceli E."/>
            <person name="Morin E."/>
            <person name="Murat C."/>
            <person name="Pangilinan J.L."/>
            <person name="Park R."/>
            <person name="Pearson M."/>
            <person name="Quesneville H."/>
            <person name="Rouhier N."/>
            <person name="Sakthikumar S."/>
            <person name="Salamov A.A."/>
            <person name="Schmutz J."/>
            <person name="Selles B."/>
            <person name="Shapiro H."/>
            <person name="Tanguay P."/>
            <person name="Tuskan G.A."/>
            <person name="Henrissat B."/>
            <person name="Van de Peer Y."/>
            <person name="Rouze P."/>
            <person name="Ellis J.G."/>
            <person name="Dodds P.N."/>
            <person name="Schein J.E."/>
            <person name="Zhong S."/>
            <person name="Hamelin R.C."/>
            <person name="Grigoriev I.V."/>
            <person name="Szabo L.J."/>
            <person name="Martin F."/>
        </authorList>
    </citation>
    <scope>NUCLEOTIDE SEQUENCE [LARGE SCALE GENOMIC DNA]</scope>
    <source>
        <strain evidence="5">98AG31 / pathotype 3-4-7</strain>
    </source>
</reference>
<dbReference type="CDD" id="cd13311">
    <property type="entry name" value="PH_Slm1"/>
    <property type="match status" value="1"/>
</dbReference>
<dbReference type="STRING" id="747676.F4R303"/>
<dbReference type="EMBL" id="GL883090">
    <property type="protein sequence ID" value="EGG12542.1"/>
    <property type="molecule type" value="Genomic_DNA"/>
</dbReference>
<feature type="compositionally biased region" description="Basic and acidic residues" evidence="2">
    <location>
        <begin position="556"/>
        <end position="567"/>
    </location>
</feature>
<feature type="compositionally biased region" description="Acidic residues" evidence="2">
    <location>
        <begin position="543"/>
        <end position="555"/>
    </location>
</feature>
<dbReference type="PANTHER" id="PTHR31941:SF1">
    <property type="entry name" value="CYTOSKELETAL SIGNALING PROTEIN SLM1"/>
    <property type="match status" value="1"/>
</dbReference>
<dbReference type="Gene3D" id="1.20.1270.60">
    <property type="entry name" value="Arfaptin homology (AH) domain/BAR domain"/>
    <property type="match status" value="1"/>
</dbReference>
<evidence type="ECO:0000256" key="2">
    <source>
        <dbReference type="SAM" id="MobiDB-lite"/>
    </source>
</evidence>
<dbReference type="SUPFAM" id="SSF50729">
    <property type="entry name" value="PH domain-like"/>
    <property type="match status" value="1"/>
</dbReference>
<dbReference type="Pfam" id="PF20399">
    <property type="entry name" value="PH_20"/>
    <property type="match status" value="1"/>
</dbReference>
<evidence type="ECO:0000313" key="5">
    <source>
        <dbReference type="Proteomes" id="UP000001072"/>
    </source>
</evidence>
<dbReference type="InterPro" id="IPR001849">
    <property type="entry name" value="PH_domain"/>
</dbReference>
<protein>
    <submittedName>
        <fullName evidence="4">Pleckstrin domain-containing protein</fullName>
    </submittedName>
</protein>
<evidence type="ECO:0000256" key="1">
    <source>
        <dbReference type="ARBA" id="ARBA00022553"/>
    </source>
</evidence>
<feature type="compositionally biased region" description="Basic and acidic residues" evidence="2">
    <location>
        <begin position="575"/>
        <end position="591"/>
    </location>
</feature>
<keyword evidence="1" id="KW-0597">Phosphoprotein</keyword>
<dbReference type="HOGENOM" id="CLU_018582_0_0_1"/>
<dbReference type="InterPro" id="IPR046868">
    <property type="entry name" value="BAR_4"/>
</dbReference>
<gene>
    <name evidence="4" type="ORF">MELLADRAFT_114768</name>
</gene>
<dbReference type="KEGG" id="mlr:MELLADRAFT_114768"/>
<dbReference type="SUPFAM" id="SSF103657">
    <property type="entry name" value="BAR/IMD domain-like"/>
    <property type="match status" value="1"/>
</dbReference>
<keyword evidence="5" id="KW-1185">Reference proteome</keyword>
<feature type="region of interest" description="Disordered" evidence="2">
    <location>
        <begin position="497"/>
        <end position="595"/>
    </location>
</feature>
<feature type="compositionally biased region" description="Low complexity" evidence="2">
    <location>
        <begin position="516"/>
        <end position="526"/>
    </location>
</feature>
<sequence>MTNEEKADIFVRIKPRTNPNEENQRRWIYYLHRSKMSQSYSQSSQTSRSIASTRNSILIKRATASNDLKPSDILIERFQVWKSVCDTLLTFFKGVNRVEQETSNELHRLGNAVHEVLPLRSSQFLDEGGLQDILYGVRENTRIIAEEHDALAKIVHSSIVLHLQKLKTEVKLHIRNIIEDTGKLATLVASERESSTRLITSLTRSIAFATHSPLNLEGRQDPWLCNQLVVEQLRKQVQEENMLQKSILIMQTNSAQFEEGLVRAIQSIWAVYHEYNTRKSGEVYNRWANSANLIDAISPTTEWEAFSSREDCLLDPDTPLRNPQKINYPGMGDPCTIPIHQGILWRKKRYTRSYGEGYFVITPAGYLHEFKSSDIKKSSTPELSIFLLECTLGAPTHSQSRTPKFNLILGKKSKFNREQAYTFRAKNHDELMIWWNALKELCKVYLISSIPQERGVDVQAAVRAVGYGPEEEEEEVFESEEEIHNRMESVEIVRLEARRGSSQGDETSTHVNERFSSTLSASSTISDIPTYHTSLDPRSEAWSADEEDGALEEDSDLHVKEERKESPSELQAVVDFKEDKISETSKSKSESSDITMTGILSRFTESFIR</sequence>
<accession>F4R303</accession>
<dbReference type="InParanoid" id="F4R303"/>
<dbReference type="InterPro" id="IPR043453">
    <property type="entry name" value="Slm1_PH"/>
</dbReference>
<dbReference type="RefSeq" id="XP_007403480.1">
    <property type="nucleotide sequence ID" value="XM_007403418.1"/>
</dbReference>
<organism evidence="5">
    <name type="scientific">Melampsora larici-populina (strain 98AG31 / pathotype 3-4-7)</name>
    <name type="common">Poplar leaf rust fungus</name>
    <dbReference type="NCBI Taxonomy" id="747676"/>
    <lineage>
        <taxon>Eukaryota</taxon>
        <taxon>Fungi</taxon>
        <taxon>Dikarya</taxon>
        <taxon>Basidiomycota</taxon>
        <taxon>Pucciniomycotina</taxon>
        <taxon>Pucciniomycetes</taxon>
        <taxon>Pucciniales</taxon>
        <taxon>Melampsoraceae</taxon>
        <taxon>Melampsora</taxon>
    </lineage>
</organism>
<dbReference type="OrthoDB" id="5598057at2759"/>
<dbReference type="InterPro" id="IPR011993">
    <property type="entry name" value="PH-like_dom_sf"/>
</dbReference>
<proteinExistence type="predicted"/>
<dbReference type="GeneID" id="18925466"/>
<dbReference type="PANTHER" id="PTHR31941">
    <property type="entry name" value="CYTOSKELETAL SIGNALING PROTEIN SLM1"/>
    <property type="match status" value="1"/>
</dbReference>
<evidence type="ECO:0000259" key="3">
    <source>
        <dbReference type="PROSITE" id="PS50003"/>
    </source>
</evidence>
<evidence type="ECO:0000313" key="4">
    <source>
        <dbReference type="EMBL" id="EGG12542.1"/>
    </source>
</evidence>
<name>F4R303_MELLP</name>
<dbReference type="FunCoup" id="F4R303">
    <property type="interactions" value="33"/>
</dbReference>
<dbReference type="VEuPathDB" id="FungiDB:MELLADRAFT_114768"/>
<feature type="domain" description="PH" evidence="3">
    <location>
        <begin position="337"/>
        <end position="443"/>
    </location>
</feature>
<dbReference type="Gene3D" id="2.30.29.30">
    <property type="entry name" value="Pleckstrin-homology domain (PH domain)/Phosphotyrosine-binding domain (PTB)"/>
    <property type="match status" value="1"/>
</dbReference>
<dbReference type="InterPro" id="IPR027267">
    <property type="entry name" value="AH/BAR_dom_sf"/>
</dbReference>